<dbReference type="Gene3D" id="1.10.10.10">
    <property type="entry name" value="Winged helix-like DNA-binding domain superfamily/Winged helix DNA-binding domain"/>
    <property type="match status" value="1"/>
</dbReference>
<dbReference type="Gene3D" id="3.40.50.2300">
    <property type="match status" value="1"/>
</dbReference>
<dbReference type="SMART" id="SM00448">
    <property type="entry name" value="REC"/>
    <property type="match status" value="1"/>
</dbReference>
<dbReference type="Gene3D" id="6.10.250.690">
    <property type="match status" value="1"/>
</dbReference>
<dbReference type="SUPFAM" id="SSF52172">
    <property type="entry name" value="CheY-like"/>
    <property type="match status" value="1"/>
</dbReference>
<dbReference type="CDD" id="cd00383">
    <property type="entry name" value="trans_reg_C"/>
    <property type="match status" value="1"/>
</dbReference>
<dbReference type="InterPro" id="IPR039420">
    <property type="entry name" value="WalR-like"/>
</dbReference>
<dbReference type="GO" id="GO:0000976">
    <property type="term" value="F:transcription cis-regulatory region binding"/>
    <property type="evidence" value="ECO:0007669"/>
    <property type="project" value="TreeGrafter"/>
</dbReference>
<evidence type="ECO:0000313" key="6">
    <source>
        <dbReference type="EMBL" id="MBB6099952.1"/>
    </source>
</evidence>
<dbReference type="GO" id="GO:0005829">
    <property type="term" value="C:cytosol"/>
    <property type="evidence" value="ECO:0007669"/>
    <property type="project" value="TreeGrafter"/>
</dbReference>
<dbReference type="GO" id="GO:0032993">
    <property type="term" value="C:protein-DNA complex"/>
    <property type="evidence" value="ECO:0007669"/>
    <property type="project" value="TreeGrafter"/>
</dbReference>
<keyword evidence="1 3" id="KW-0238">DNA-binding</keyword>
<evidence type="ECO:0000313" key="7">
    <source>
        <dbReference type="Proteomes" id="UP000569951"/>
    </source>
</evidence>
<evidence type="ECO:0000259" key="4">
    <source>
        <dbReference type="PROSITE" id="PS50110"/>
    </source>
</evidence>
<dbReference type="PANTHER" id="PTHR48111">
    <property type="entry name" value="REGULATOR OF RPOS"/>
    <property type="match status" value="1"/>
</dbReference>
<dbReference type="InterPro" id="IPR011006">
    <property type="entry name" value="CheY-like_superfamily"/>
</dbReference>
<feature type="DNA-binding region" description="OmpR/PhoB-type" evidence="3">
    <location>
        <begin position="124"/>
        <end position="221"/>
    </location>
</feature>
<organism evidence="6 7">
    <name type="scientific">Deinobacterium chartae</name>
    <dbReference type="NCBI Taxonomy" id="521158"/>
    <lineage>
        <taxon>Bacteria</taxon>
        <taxon>Thermotogati</taxon>
        <taxon>Deinococcota</taxon>
        <taxon>Deinococci</taxon>
        <taxon>Deinococcales</taxon>
        <taxon>Deinococcaceae</taxon>
        <taxon>Deinobacterium</taxon>
    </lineage>
</organism>
<keyword evidence="2" id="KW-0597">Phosphoprotein</keyword>
<dbReference type="PROSITE" id="PS50110">
    <property type="entry name" value="RESPONSE_REGULATORY"/>
    <property type="match status" value="1"/>
</dbReference>
<dbReference type="AlphaFoldDB" id="A0A841I7Y7"/>
<proteinExistence type="predicted"/>
<protein>
    <submittedName>
        <fullName evidence="6">DNA-binding response OmpR family regulator</fullName>
    </submittedName>
</protein>
<dbReference type="Pfam" id="PF00072">
    <property type="entry name" value="Response_reg"/>
    <property type="match status" value="1"/>
</dbReference>
<reference evidence="6 7" key="1">
    <citation type="submission" date="2020-08" db="EMBL/GenBank/DDBJ databases">
        <title>Genomic Encyclopedia of Type Strains, Phase IV (KMG-IV): sequencing the most valuable type-strain genomes for metagenomic binning, comparative biology and taxonomic classification.</title>
        <authorList>
            <person name="Goeker M."/>
        </authorList>
    </citation>
    <scope>NUCLEOTIDE SEQUENCE [LARGE SCALE GENOMIC DNA]</scope>
    <source>
        <strain evidence="6 7">DSM 21458</strain>
    </source>
</reference>
<comment type="caution">
    <text evidence="6">The sequence shown here is derived from an EMBL/GenBank/DDBJ whole genome shotgun (WGS) entry which is preliminary data.</text>
</comment>
<keyword evidence="7" id="KW-1185">Reference proteome</keyword>
<dbReference type="InterPro" id="IPR036388">
    <property type="entry name" value="WH-like_DNA-bd_sf"/>
</dbReference>
<dbReference type="EMBL" id="JACHHG010000017">
    <property type="protein sequence ID" value="MBB6099952.1"/>
    <property type="molecule type" value="Genomic_DNA"/>
</dbReference>
<gene>
    <name evidence="6" type="ORF">HNR42_003412</name>
</gene>
<accession>A0A841I7Y7</accession>
<feature type="domain" description="OmpR/PhoB-type" evidence="5">
    <location>
        <begin position="124"/>
        <end position="221"/>
    </location>
</feature>
<dbReference type="PANTHER" id="PTHR48111:SF36">
    <property type="entry name" value="TRANSCRIPTIONAL REGULATORY PROTEIN CUTR"/>
    <property type="match status" value="1"/>
</dbReference>
<dbReference type="InterPro" id="IPR001867">
    <property type="entry name" value="OmpR/PhoB-type_DNA-bd"/>
</dbReference>
<feature type="domain" description="Response regulatory" evidence="4">
    <location>
        <begin position="4"/>
        <end position="116"/>
    </location>
</feature>
<evidence type="ECO:0000259" key="5">
    <source>
        <dbReference type="PROSITE" id="PS51755"/>
    </source>
</evidence>
<dbReference type="Pfam" id="PF00486">
    <property type="entry name" value="Trans_reg_C"/>
    <property type="match status" value="1"/>
</dbReference>
<dbReference type="Proteomes" id="UP000569951">
    <property type="component" value="Unassembled WGS sequence"/>
</dbReference>
<dbReference type="SMART" id="SM00862">
    <property type="entry name" value="Trans_reg_C"/>
    <property type="match status" value="1"/>
</dbReference>
<dbReference type="GO" id="GO:0006355">
    <property type="term" value="P:regulation of DNA-templated transcription"/>
    <property type="evidence" value="ECO:0007669"/>
    <property type="project" value="InterPro"/>
</dbReference>
<evidence type="ECO:0000256" key="3">
    <source>
        <dbReference type="PROSITE-ProRule" id="PRU01091"/>
    </source>
</evidence>
<dbReference type="GO" id="GO:0000156">
    <property type="term" value="F:phosphorelay response regulator activity"/>
    <property type="evidence" value="ECO:0007669"/>
    <property type="project" value="TreeGrafter"/>
</dbReference>
<name>A0A841I7Y7_9DEIO</name>
<evidence type="ECO:0000256" key="2">
    <source>
        <dbReference type="PROSITE-ProRule" id="PRU00169"/>
    </source>
</evidence>
<feature type="modified residue" description="4-aspartylphosphate" evidence="2">
    <location>
        <position position="52"/>
    </location>
</feature>
<dbReference type="InterPro" id="IPR001789">
    <property type="entry name" value="Sig_transdc_resp-reg_receiver"/>
</dbReference>
<evidence type="ECO:0000256" key="1">
    <source>
        <dbReference type="ARBA" id="ARBA00023125"/>
    </source>
</evidence>
<dbReference type="RefSeq" id="WP_221277180.1">
    <property type="nucleotide sequence ID" value="NZ_JACHHG010000017.1"/>
</dbReference>
<sequence length="221" mass="25039">MLPYIVILEDDPQLNALLREHLSERYEVVSALNIQQAEQLLGERLPQLILLDLNLPDGDGLEFMARLRSYATVPVLMITARGAIQERVEGLNAGADDYLVKPFSLDELDARVKALLRRTSAGERQVLNYHDTQLNLSSLTVTVQGRQEQLTEHEARILEVMMRTPGRVFSRSDLEVHLYGWETPQSNSIEVRISQLRKKLREVGSPINIRTIRGVGYTLPA</sequence>
<dbReference type="PROSITE" id="PS51755">
    <property type="entry name" value="OMPR_PHOB"/>
    <property type="match status" value="1"/>
</dbReference>